<dbReference type="EMBL" id="CP001205">
    <property type="protein sequence ID" value="ACK75113.1"/>
    <property type="molecule type" value="Genomic_DNA"/>
</dbReference>
<sequence>MSNFEFVNLLFRGIIAPGSVPNGILNCSSPNSFKVLVLHDIIAKSRLNMRAL</sequence>
<dbReference type="Proteomes" id="UP000006901">
    <property type="component" value="Chromosome"/>
</dbReference>
<evidence type="ECO:0000313" key="1">
    <source>
        <dbReference type="EMBL" id="ACK75113.1"/>
    </source>
</evidence>
<organism evidence="1 2">
    <name type="scientific">Borreliella burgdorferi (strain ZS7)</name>
    <name type="common">Borrelia burgdorferi</name>
    <dbReference type="NCBI Taxonomy" id="445985"/>
    <lineage>
        <taxon>Bacteria</taxon>
        <taxon>Pseudomonadati</taxon>
        <taxon>Spirochaetota</taxon>
        <taxon>Spirochaetia</taxon>
        <taxon>Spirochaetales</taxon>
        <taxon>Borreliaceae</taxon>
        <taxon>Borreliella</taxon>
    </lineage>
</organism>
<dbReference type="HOGENOM" id="CLU_3077364_0_0_12"/>
<reference evidence="1 2" key="1">
    <citation type="journal article" date="2011" name="J. Bacteriol.">
        <title>Whole-genome sequences of thirteen isolates of Borrelia burgdorferi.</title>
        <authorList>
            <person name="Schutzer S.E."/>
            <person name="Fraser-Liggett C.M."/>
            <person name="Casjens S.R."/>
            <person name="Qiu W.G."/>
            <person name="Dunn J.J."/>
            <person name="Mongodin E.F."/>
            <person name="Luft B.J."/>
        </authorList>
    </citation>
    <scope>NUCLEOTIDE SEQUENCE [LARGE SCALE GENOMIC DNA]</scope>
    <source>
        <strain evidence="1 2">ZS7</strain>
    </source>
</reference>
<dbReference type="KEGG" id="bbz:BbuZS7_0154"/>
<evidence type="ECO:0000313" key="2">
    <source>
        <dbReference type="Proteomes" id="UP000006901"/>
    </source>
</evidence>
<dbReference type="AlphaFoldDB" id="A0A0H3C4Y2"/>
<proteinExistence type="predicted"/>
<accession>A0A0H3C4Y2</accession>
<protein>
    <submittedName>
        <fullName evidence="1">Uncharacterized protein</fullName>
    </submittedName>
</protein>
<gene>
    <name evidence="1" type="ordered locus">BbuZS7_0154</name>
</gene>
<name>A0A0H3C4Y2_BORBZ</name>